<feature type="region of interest" description="Disordered" evidence="1">
    <location>
        <begin position="148"/>
        <end position="167"/>
    </location>
</feature>
<dbReference type="Proteomes" id="UP001066276">
    <property type="component" value="Chromosome 7"/>
</dbReference>
<evidence type="ECO:0000256" key="1">
    <source>
        <dbReference type="SAM" id="MobiDB-lite"/>
    </source>
</evidence>
<name>A0AAV7PZQ7_PLEWA</name>
<comment type="caution">
    <text evidence="2">The sequence shown here is derived from an EMBL/GenBank/DDBJ whole genome shotgun (WGS) entry which is preliminary data.</text>
</comment>
<dbReference type="AlphaFoldDB" id="A0AAV7PZQ7"/>
<protein>
    <submittedName>
        <fullName evidence="2">Uncharacterized protein</fullName>
    </submittedName>
</protein>
<evidence type="ECO:0000313" key="2">
    <source>
        <dbReference type="EMBL" id="KAJ1132802.1"/>
    </source>
</evidence>
<keyword evidence="3" id="KW-1185">Reference proteome</keyword>
<proteinExistence type="predicted"/>
<sequence>MNISFTSLKVLFKACGFNATSESPLQKDNKAIAAVTTINSCATDLCNTLQFNAANFPLANISFGNIDYLNIYFKDCGRWGAGTQISLLNNLGLGVLLRRTLCTGDLCNQEIAPTIAPTPPEGGSAALASSPFFWPPLQHDEQSKHMETCEPSPAALPSSQGIIVDYS</sequence>
<dbReference type="EMBL" id="JANPWB010000011">
    <property type="protein sequence ID" value="KAJ1132802.1"/>
    <property type="molecule type" value="Genomic_DNA"/>
</dbReference>
<accession>A0AAV7PZQ7</accession>
<gene>
    <name evidence="2" type="ORF">NDU88_011103</name>
</gene>
<reference evidence="2" key="1">
    <citation type="journal article" date="2022" name="bioRxiv">
        <title>Sequencing and chromosome-scale assembly of the giantPleurodeles waltlgenome.</title>
        <authorList>
            <person name="Brown T."/>
            <person name="Elewa A."/>
            <person name="Iarovenko S."/>
            <person name="Subramanian E."/>
            <person name="Araus A.J."/>
            <person name="Petzold A."/>
            <person name="Susuki M."/>
            <person name="Suzuki K.-i.T."/>
            <person name="Hayashi T."/>
            <person name="Toyoda A."/>
            <person name="Oliveira C."/>
            <person name="Osipova E."/>
            <person name="Leigh N.D."/>
            <person name="Simon A."/>
            <person name="Yun M.H."/>
        </authorList>
    </citation>
    <scope>NUCLEOTIDE SEQUENCE</scope>
    <source>
        <strain evidence="2">20211129_DDA</strain>
        <tissue evidence="2">Liver</tissue>
    </source>
</reference>
<organism evidence="2 3">
    <name type="scientific">Pleurodeles waltl</name>
    <name type="common">Iberian ribbed newt</name>
    <dbReference type="NCBI Taxonomy" id="8319"/>
    <lineage>
        <taxon>Eukaryota</taxon>
        <taxon>Metazoa</taxon>
        <taxon>Chordata</taxon>
        <taxon>Craniata</taxon>
        <taxon>Vertebrata</taxon>
        <taxon>Euteleostomi</taxon>
        <taxon>Amphibia</taxon>
        <taxon>Batrachia</taxon>
        <taxon>Caudata</taxon>
        <taxon>Salamandroidea</taxon>
        <taxon>Salamandridae</taxon>
        <taxon>Pleurodelinae</taxon>
        <taxon>Pleurodeles</taxon>
    </lineage>
</organism>
<evidence type="ECO:0000313" key="3">
    <source>
        <dbReference type="Proteomes" id="UP001066276"/>
    </source>
</evidence>